<evidence type="ECO:0000313" key="1">
    <source>
        <dbReference type="EMBL" id="KAJ9125549.1"/>
    </source>
</evidence>
<accession>A0ACC2XQA0</accession>
<dbReference type="EMBL" id="JASBWU010000001">
    <property type="protein sequence ID" value="KAJ9125549.1"/>
    <property type="molecule type" value="Genomic_DNA"/>
</dbReference>
<evidence type="ECO:0000313" key="2">
    <source>
        <dbReference type="Proteomes" id="UP001243375"/>
    </source>
</evidence>
<sequence>MSEKNTHHGSAIPHQRFNIGGIHTVVYNLEDAKRSNLPVTVLIATHGRGEDQFHLTDLVEGTYKKAAELDNKAGGNGKRVRELIVVTLDQRNHGERKVDDLANQGFEKNDRHAVDMYAMHRGTARDISFLIDFLPAYLFPEGEKTIEKFAVTGVSLGGHASWIVLRDEPRVTIGIPIIGCPDYYSMLSERIARKPPSNGQRTLVGPAFPPSFAQLVAKDDPCAIDYASHDPAVNPYIGKQILVLGGQDDKLVPPKFGEKMYEGLYVGEDGAKNMIIQEGVGHRLSKEMIERVGEWIWRYGLSSGQAAAPVVQSSQL</sequence>
<reference evidence="1" key="1">
    <citation type="submission" date="2023-04" db="EMBL/GenBank/DDBJ databases">
        <title>Draft Genome sequencing of Naganishia species isolated from polar environments using Oxford Nanopore Technology.</title>
        <authorList>
            <person name="Leo P."/>
            <person name="Venkateswaran K."/>
        </authorList>
    </citation>
    <scope>NUCLEOTIDE SEQUENCE</scope>
    <source>
        <strain evidence="1">MNA-CCFEE 5425</strain>
    </source>
</reference>
<organism evidence="1 2">
    <name type="scientific">Naganishia vaughanmartiniae</name>
    <dbReference type="NCBI Taxonomy" id="1424756"/>
    <lineage>
        <taxon>Eukaryota</taxon>
        <taxon>Fungi</taxon>
        <taxon>Dikarya</taxon>
        <taxon>Basidiomycota</taxon>
        <taxon>Agaricomycotina</taxon>
        <taxon>Tremellomycetes</taxon>
        <taxon>Filobasidiales</taxon>
        <taxon>Filobasidiaceae</taxon>
        <taxon>Naganishia</taxon>
    </lineage>
</organism>
<gene>
    <name evidence="1" type="ORF">QFC22_000511</name>
</gene>
<dbReference type="Proteomes" id="UP001243375">
    <property type="component" value="Unassembled WGS sequence"/>
</dbReference>
<comment type="caution">
    <text evidence="1">The sequence shown here is derived from an EMBL/GenBank/DDBJ whole genome shotgun (WGS) entry which is preliminary data.</text>
</comment>
<name>A0ACC2XQA0_9TREE</name>
<protein>
    <submittedName>
        <fullName evidence="1">Uncharacterized protein</fullName>
    </submittedName>
</protein>
<proteinExistence type="predicted"/>
<keyword evidence="2" id="KW-1185">Reference proteome</keyword>